<accession>A0A2M4B2C0</accession>
<reference evidence="1" key="1">
    <citation type="submission" date="2018-01" db="EMBL/GenBank/DDBJ databases">
        <title>An insight into the sialome of Amazonian anophelines.</title>
        <authorList>
            <person name="Ribeiro J.M."/>
            <person name="Scarpassa V."/>
            <person name="Calvo E."/>
        </authorList>
    </citation>
    <scope>NUCLEOTIDE SEQUENCE</scope>
    <source>
        <tissue evidence="1">Salivary glands</tissue>
    </source>
</reference>
<dbReference type="EMBL" id="GGFK01013883">
    <property type="protein sequence ID" value="MBW47204.1"/>
    <property type="molecule type" value="Transcribed_RNA"/>
</dbReference>
<organism evidence="1">
    <name type="scientific">Anopheles triannulatus</name>
    <dbReference type="NCBI Taxonomy" id="58253"/>
    <lineage>
        <taxon>Eukaryota</taxon>
        <taxon>Metazoa</taxon>
        <taxon>Ecdysozoa</taxon>
        <taxon>Arthropoda</taxon>
        <taxon>Hexapoda</taxon>
        <taxon>Insecta</taxon>
        <taxon>Pterygota</taxon>
        <taxon>Neoptera</taxon>
        <taxon>Endopterygota</taxon>
        <taxon>Diptera</taxon>
        <taxon>Nematocera</taxon>
        <taxon>Culicoidea</taxon>
        <taxon>Culicidae</taxon>
        <taxon>Anophelinae</taxon>
        <taxon>Anopheles</taxon>
    </lineage>
</organism>
<name>A0A2M4B2C0_9DIPT</name>
<evidence type="ECO:0000313" key="1">
    <source>
        <dbReference type="EMBL" id="MBW47204.1"/>
    </source>
</evidence>
<dbReference type="AlphaFoldDB" id="A0A2M4B2C0"/>
<sequence>MPSLRSRTLNRLFIATIRLGLSNAVLSLRKPMLIKTRLRTVDIEPTARSTLRIAPSTSAHQARSIARSTGRYCARARSTHGRVTPTAGPLAQSLVARSVDQLVHGFLTDERPFVGSIQRCERVLALGAGRILSYVQKWWRHYRGRCFHDTTSGLLR</sequence>
<protein>
    <submittedName>
        <fullName evidence="1">Putative secreted protein</fullName>
    </submittedName>
</protein>
<proteinExistence type="predicted"/>